<sequence length="235" mass="26667">MRRTLSAVLAMRGSNLFALLGLPRLPEVPQLDAATQRAYEEFTRRYLDSPGTLDRLRPPGKVMTYLRWLAVHHQVLFHGSQRDGISELRPDRESDDSTPFGSQRAVFATDDAVWAMWFALLARGRGFRSTRNGVWSVRGDRQTRQYFFSVNSDQLDAELLTDGWLYVLPRAGFTAEPAIAGLLQSGQWVNPDPVRPIARFPVIPTDFPFTSVIGRHSDTESLVRTLWNARTANRH</sequence>
<evidence type="ECO:0000313" key="2">
    <source>
        <dbReference type="Proteomes" id="UP000295388"/>
    </source>
</evidence>
<protein>
    <submittedName>
        <fullName evidence="1">Uncharacterized protein</fullName>
    </submittedName>
</protein>
<evidence type="ECO:0000313" key="1">
    <source>
        <dbReference type="EMBL" id="TDO47312.1"/>
    </source>
</evidence>
<keyword evidence="2" id="KW-1185">Reference proteome</keyword>
<dbReference type="AlphaFoldDB" id="A0A4R6KBE4"/>
<reference evidence="1 2" key="1">
    <citation type="submission" date="2019-03" db="EMBL/GenBank/DDBJ databases">
        <title>Genomic Encyclopedia of Type Strains, Phase III (KMG-III): the genomes of soil and plant-associated and newly described type strains.</title>
        <authorList>
            <person name="Whitman W."/>
        </authorList>
    </citation>
    <scope>NUCLEOTIDE SEQUENCE [LARGE SCALE GENOMIC DNA]</scope>
    <source>
        <strain evidence="1 2">VKM Ac-2527</strain>
    </source>
</reference>
<proteinExistence type="predicted"/>
<accession>A0A4R6KBE4</accession>
<dbReference type="Proteomes" id="UP000295388">
    <property type="component" value="Unassembled WGS sequence"/>
</dbReference>
<organism evidence="1 2">
    <name type="scientific">Kribbella caucasensis</name>
    <dbReference type="NCBI Taxonomy" id="2512215"/>
    <lineage>
        <taxon>Bacteria</taxon>
        <taxon>Bacillati</taxon>
        <taxon>Actinomycetota</taxon>
        <taxon>Actinomycetes</taxon>
        <taxon>Propionibacteriales</taxon>
        <taxon>Kribbellaceae</taxon>
        <taxon>Kribbella</taxon>
    </lineage>
</organism>
<dbReference type="OrthoDB" id="3518779at2"/>
<dbReference type="EMBL" id="SNWQ01000009">
    <property type="protein sequence ID" value="TDO47312.1"/>
    <property type="molecule type" value="Genomic_DNA"/>
</dbReference>
<gene>
    <name evidence="1" type="ORF">EV643_109205</name>
</gene>
<name>A0A4R6KBE4_9ACTN</name>
<comment type="caution">
    <text evidence="1">The sequence shown here is derived from an EMBL/GenBank/DDBJ whole genome shotgun (WGS) entry which is preliminary data.</text>
</comment>
<dbReference type="RefSeq" id="WP_133801683.1">
    <property type="nucleotide sequence ID" value="NZ_SNWQ01000009.1"/>
</dbReference>